<accession>A0A9N9RV68</accession>
<dbReference type="EMBL" id="OU895878">
    <property type="protein sequence ID" value="CAG9803884.1"/>
    <property type="molecule type" value="Genomic_DNA"/>
</dbReference>
<feature type="region of interest" description="Disordered" evidence="1">
    <location>
        <begin position="180"/>
        <end position="213"/>
    </location>
</feature>
<evidence type="ECO:0000313" key="4">
    <source>
        <dbReference type="Proteomes" id="UP001153620"/>
    </source>
</evidence>
<dbReference type="Proteomes" id="UP001153620">
    <property type="component" value="Chromosome 2"/>
</dbReference>
<evidence type="ECO:0000313" key="3">
    <source>
        <dbReference type="EMBL" id="CAG9803884.1"/>
    </source>
</evidence>
<name>A0A9N9RV68_9DIPT</name>
<proteinExistence type="predicted"/>
<reference evidence="3" key="1">
    <citation type="submission" date="2022-01" db="EMBL/GenBank/DDBJ databases">
        <authorList>
            <person name="King R."/>
        </authorList>
    </citation>
    <scope>NUCLEOTIDE SEQUENCE</scope>
</reference>
<feature type="compositionally biased region" description="Polar residues" evidence="1">
    <location>
        <begin position="192"/>
        <end position="213"/>
    </location>
</feature>
<gene>
    <name evidence="3" type="ORF">CHIRRI_LOCUS6779</name>
</gene>
<feature type="transmembrane region" description="Helical" evidence="2">
    <location>
        <begin position="59"/>
        <end position="81"/>
    </location>
</feature>
<evidence type="ECO:0000256" key="2">
    <source>
        <dbReference type="SAM" id="Phobius"/>
    </source>
</evidence>
<feature type="transmembrane region" description="Helical" evidence="2">
    <location>
        <begin position="93"/>
        <end position="113"/>
    </location>
</feature>
<dbReference type="AlphaFoldDB" id="A0A9N9RV68"/>
<sequence length="410" mass="47229">MKPIARITKKVLEFLGCVACLGMKFWTDIEARRIFYTRQKYSREWSLLNSIFWNLKGDAFAWITYGSYSLVTLFFGISICIDSRQRPVYAEKIFLLIGSLMFFGVGALVFAAIDQVPDELIDNAVILGVLSFFVAFLFLIDMSEKMSSKAKTDATQTDTNSIDRNFSRSPKIGTVNSELNLIDHDENDRRNTQNQSIRSRGSSVQNVQSDGISSKVTDTASIIANESMMNDFENQGQSHSINKYHIQTSLPNHEHIHEGFVTSDVVRAKTYPTIQMPTKVKQYPTIVNHFESEPYKKILHRSTQQQPSSYTRYHDQTQIHNDMPTYYDDFSKFRHDTYYQGPKVDQLMVIRDYSNEPHSCNCQTRDNEKQDDNVTVKSGYVSQVAKLWDDRTKKSQDQESIPYLHKNTNV</sequence>
<feature type="region of interest" description="Disordered" evidence="1">
    <location>
        <begin position="391"/>
        <end position="410"/>
    </location>
</feature>
<keyword evidence="2" id="KW-0812">Transmembrane</keyword>
<keyword evidence="4" id="KW-1185">Reference proteome</keyword>
<keyword evidence="2" id="KW-0472">Membrane</keyword>
<feature type="compositionally biased region" description="Basic and acidic residues" evidence="1">
    <location>
        <begin position="181"/>
        <end position="191"/>
    </location>
</feature>
<keyword evidence="2" id="KW-1133">Transmembrane helix</keyword>
<reference evidence="3" key="2">
    <citation type="submission" date="2022-10" db="EMBL/GenBank/DDBJ databases">
        <authorList>
            <consortium name="ENA_rothamsted_submissions"/>
            <consortium name="culmorum"/>
            <person name="King R."/>
        </authorList>
    </citation>
    <scope>NUCLEOTIDE SEQUENCE</scope>
</reference>
<dbReference type="OrthoDB" id="8180835at2759"/>
<protein>
    <submittedName>
        <fullName evidence="3">Uncharacterized protein</fullName>
    </submittedName>
</protein>
<organism evidence="3 4">
    <name type="scientific">Chironomus riparius</name>
    <dbReference type="NCBI Taxonomy" id="315576"/>
    <lineage>
        <taxon>Eukaryota</taxon>
        <taxon>Metazoa</taxon>
        <taxon>Ecdysozoa</taxon>
        <taxon>Arthropoda</taxon>
        <taxon>Hexapoda</taxon>
        <taxon>Insecta</taxon>
        <taxon>Pterygota</taxon>
        <taxon>Neoptera</taxon>
        <taxon>Endopterygota</taxon>
        <taxon>Diptera</taxon>
        <taxon>Nematocera</taxon>
        <taxon>Chironomoidea</taxon>
        <taxon>Chironomidae</taxon>
        <taxon>Chironominae</taxon>
        <taxon>Chironomus</taxon>
    </lineage>
</organism>
<feature type="transmembrane region" description="Helical" evidence="2">
    <location>
        <begin position="125"/>
        <end position="142"/>
    </location>
</feature>
<evidence type="ECO:0000256" key="1">
    <source>
        <dbReference type="SAM" id="MobiDB-lite"/>
    </source>
</evidence>